<evidence type="ECO:0000256" key="2">
    <source>
        <dbReference type="ARBA" id="ARBA00022840"/>
    </source>
</evidence>
<dbReference type="NCBIfam" id="NF002879">
    <property type="entry name" value="PRK03333.1"/>
    <property type="match status" value="1"/>
</dbReference>
<evidence type="ECO:0000313" key="3">
    <source>
        <dbReference type="EMBL" id="CAB4632648.1"/>
    </source>
</evidence>
<dbReference type="Pfam" id="PF01121">
    <property type="entry name" value="CoaE"/>
    <property type="match status" value="1"/>
</dbReference>
<dbReference type="GO" id="GO:0015937">
    <property type="term" value="P:coenzyme A biosynthetic process"/>
    <property type="evidence" value="ECO:0007669"/>
    <property type="project" value="InterPro"/>
</dbReference>
<dbReference type="NCBIfam" id="TIGR00152">
    <property type="entry name" value="dephospho-CoA kinase"/>
    <property type="match status" value="1"/>
</dbReference>
<accession>A0A6J6J7B8</accession>
<dbReference type="CDD" id="cd02022">
    <property type="entry name" value="DPCK"/>
    <property type="match status" value="1"/>
</dbReference>
<sequence>MILVGLTGGIGSGKSTVSGLLQARGAVIIDADAIVREVQQPGSPVLAELAQKFGSDVLAEDGSLDRQAVANIVFTDPDALKSLNAIVHPAVGREMNQRMIAQRASNNVVVLDIPLLTENPREGLQGRIVVDIPVELQVQRLTSFRGFDEADARARISRQATRQERLDKADFVVDNSGGLEDLIPQIDLLWAWLVSLPQLPPDYEPITPVPNGGPKVP</sequence>
<name>A0A6J6J7B8_9ZZZZ</name>
<keyword evidence="1" id="KW-0547">Nucleotide-binding</keyword>
<reference evidence="3" key="1">
    <citation type="submission" date="2020-05" db="EMBL/GenBank/DDBJ databases">
        <authorList>
            <person name="Chiriac C."/>
            <person name="Salcher M."/>
            <person name="Ghai R."/>
            <person name="Kavagutti S V."/>
        </authorList>
    </citation>
    <scope>NUCLEOTIDE SEQUENCE</scope>
</reference>
<dbReference type="GO" id="GO:0005524">
    <property type="term" value="F:ATP binding"/>
    <property type="evidence" value="ECO:0007669"/>
    <property type="project" value="UniProtKB-KW"/>
</dbReference>
<proteinExistence type="inferred from homology"/>
<protein>
    <submittedName>
        <fullName evidence="3">Unannotated protein</fullName>
    </submittedName>
</protein>
<dbReference type="HAMAP" id="MF_00376">
    <property type="entry name" value="Dephospho_CoA_kinase"/>
    <property type="match status" value="1"/>
</dbReference>
<dbReference type="InterPro" id="IPR001977">
    <property type="entry name" value="Depp_CoAkinase"/>
</dbReference>
<organism evidence="3">
    <name type="scientific">freshwater metagenome</name>
    <dbReference type="NCBI Taxonomy" id="449393"/>
    <lineage>
        <taxon>unclassified sequences</taxon>
        <taxon>metagenomes</taxon>
        <taxon>ecological metagenomes</taxon>
    </lineage>
</organism>
<keyword evidence="2" id="KW-0067">ATP-binding</keyword>
<dbReference type="PROSITE" id="PS51219">
    <property type="entry name" value="DPCK"/>
    <property type="match status" value="1"/>
</dbReference>
<gene>
    <name evidence="3" type="ORF">UFOPK1960_00786</name>
</gene>
<dbReference type="PANTHER" id="PTHR10695">
    <property type="entry name" value="DEPHOSPHO-COA KINASE-RELATED"/>
    <property type="match status" value="1"/>
</dbReference>
<dbReference type="SUPFAM" id="SSF52540">
    <property type="entry name" value="P-loop containing nucleoside triphosphate hydrolases"/>
    <property type="match status" value="1"/>
</dbReference>
<dbReference type="GO" id="GO:0004140">
    <property type="term" value="F:dephospho-CoA kinase activity"/>
    <property type="evidence" value="ECO:0007669"/>
    <property type="project" value="InterPro"/>
</dbReference>
<evidence type="ECO:0000256" key="1">
    <source>
        <dbReference type="ARBA" id="ARBA00022741"/>
    </source>
</evidence>
<dbReference type="AlphaFoldDB" id="A0A6J6J7B8"/>
<dbReference type="EMBL" id="CAEZVL010000107">
    <property type="protein sequence ID" value="CAB4632648.1"/>
    <property type="molecule type" value="Genomic_DNA"/>
</dbReference>
<dbReference type="InterPro" id="IPR027417">
    <property type="entry name" value="P-loop_NTPase"/>
</dbReference>
<dbReference type="Gene3D" id="3.40.50.300">
    <property type="entry name" value="P-loop containing nucleotide triphosphate hydrolases"/>
    <property type="match status" value="1"/>
</dbReference>
<dbReference type="PANTHER" id="PTHR10695:SF46">
    <property type="entry name" value="BIFUNCTIONAL COENZYME A SYNTHASE-RELATED"/>
    <property type="match status" value="1"/>
</dbReference>